<sequence>MSVSGVLRRYFALLLDSLILAGLYFGLIMALDILGIGISLDVIIERSINISQGRFNINSDLFNGYYYFWFLMLFLIYEIGFVASGLSATPGKLILGIEVVSDSKSSIVKVILRALVKLPAVVVPPISIIYIVIALVSGKRQSLHDKVAKTYVVYKKTSKNYSNKINTQELFEEMKRRGLRTYSEQLALAEELYGTSRKKSKKSGSYGWIGLVLLIVAFIFLGIFYTKVYSKIQIEVQRQYIENMIWRQQLK</sequence>
<comment type="subcellular location">
    <subcellularLocation>
        <location evidence="1">Cell membrane</location>
        <topology evidence="1">Multi-pass membrane protein</topology>
    </subcellularLocation>
</comment>
<evidence type="ECO:0000256" key="5">
    <source>
        <dbReference type="ARBA" id="ARBA00023136"/>
    </source>
</evidence>
<gene>
    <name evidence="8" type="ORF">JCM21531_2162</name>
</gene>
<dbReference type="RefSeq" id="WP_038288839.1">
    <property type="nucleotide sequence ID" value="NZ_BAVR01000023.1"/>
</dbReference>
<evidence type="ECO:0000259" key="7">
    <source>
        <dbReference type="Pfam" id="PF06271"/>
    </source>
</evidence>
<evidence type="ECO:0000256" key="6">
    <source>
        <dbReference type="SAM" id="Phobius"/>
    </source>
</evidence>
<organism evidence="8 9">
    <name type="scientific">Acetivibrio straminisolvens JCM 21531</name>
    <dbReference type="NCBI Taxonomy" id="1294263"/>
    <lineage>
        <taxon>Bacteria</taxon>
        <taxon>Bacillati</taxon>
        <taxon>Bacillota</taxon>
        <taxon>Clostridia</taxon>
        <taxon>Eubacteriales</taxon>
        <taxon>Oscillospiraceae</taxon>
        <taxon>Acetivibrio</taxon>
    </lineage>
</organism>
<evidence type="ECO:0000256" key="1">
    <source>
        <dbReference type="ARBA" id="ARBA00004651"/>
    </source>
</evidence>
<keyword evidence="5 6" id="KW-0472">Membrane</keyword>
<dbReference type="STRING" id="1294263.JCM21531_2162"/>
<dbReference type="PANTHER" id="PTHR36115">
    <property type="entry name" value="PROLINE-RICH ANTIGEN HOMOLOG-RELATED"/>
    <property type="match status" value="1"/>
</dbReference>
<keyword evidence="4 6" id="KW-1133">Transmembrane helix</keyword>
<feature type="transmembrane region" description="Helical" evidence="6">
    <location>
        <begin position="110"/>
        <end position="136"/>
    </location>
</feature>
<comment type="caution">
    <text evidence="8">The sequence shown here is derived from an EMBL/GenBank/DDBJ whole genome shotgun (WGS) entry which is preliminary data.</text>
</comment>
<dbReference type="EMBL" id="BAVR01000023">
    <property type="protein sequence ID" value="GAE88696.1"/>
    <property type="molecule type" value="Genomic_DNA"/>
</dbReference>
<keyword evidence="3 6" id="KW-0812">Transmembrane</keyword>
<evidence type="ECO:0000313" key="8">
    <source>
        <dbReference type="EMBL" id="GAE88696.1"/>
    </source>
</evidence>
<dbReference type="InterPro" id="IPR051791">
    <property type="entry name" value="Pra-immunoreactive"/>
</dbReference>
<evidence type="ECO:0000313" key="9">
    <source>
        <dbReference type="Proteomes" id="UP000019109"/>
    </source>
</evidence>
<evidence type="ECO:0000256" key="3">
    <source>
        <dbReference type="ARBA" id="ARBA00022692"/>
    </source>
</evidence>
<reference evidence="8" key="1">
    <citation type="journal article" date="2014" name="Genome Announc.">
        <title>Draft Genome Sequence of Clostridium straminisolvens Strain JCM 21531T, Isolated from a Cellulose-Degrading Bacterial Community.</title>
        <authorList>
            <person name="Yuki M."/>
            <person name="Oshima K."/>
            <person name="Suda W."/>
            <person name="Sakamoto M."/>
            <person name="Kitamura K."/>
            <person name="Iida T."/>
            <person name="Hattori M."/>
            <person name="Ohkuma M."/>
        </authorList>
    </citation>
    <scope>NUCLEOTIDE SEQUENCE [LARGE SCALE GENOMIC DNA]</scope>
    <source>
        <strain evidence="8">JCM 21531</strain>
    </source>
</reference>
<feature type="transmembrane region" description="Helical" evidence="6">
    <location>
        <begin position="206"/>
        <end position="225"/>
    </location>
</feature>
<dbReference type="AlphaFoldDB" id="W4V681"/>
<accession>W4V681</accession>
<name>W4V681_9FIRM</name>
<dbReference type="Proteomes" id="UP000019109">
    <property type="component" value="Unassembled WGS sequence"/>
</dbReference>
<dbReference type="PANTHER" id="PTHR36115:SF9">
    <property type="entry name" value="LMO1584 PROTEIN"/>
    <property type="match status" value="1"/>
</dbReference>
<dbReference type="Pfam" id="PF06271">
    <property type="entry name" value="RDD"/>
    <property type="match status" value="1"/>
</dbReference>
<evidence type="ECO:0000256" key="4">
    <source>
        <dbReference type="ARBA" id="ARBA00022989"/>
    </source>
</evidence>
<dbReference type="GO" id="GO:0005886">
    <property type="term" value="C:plasma membrane"/>
    <property type="evidence" value="ECO:0007669"/>
    <property type="project" value="UniProtKB-SubCell"/>
</dbReference>
<evidence type="ECO:0000256" key="2">
    <source>
        <dbReference type="ARBA" id="ARBA00022475"/>
    </source>
</evidence>
<feature type="domain" description="RDD" evidence="7">
    <location>
        <begin position="4"/>
        <end position="149"/>
    </location>
</feature>
<proteinExistence type="predicted"/>
<keyword evidence="9" id="KW-1185">Reference proteome</keyword>
<protein>
    <recommendedName>
        <fullName evidence="7">RDD domain-containing protein</fullName>
    </recommendedName>
</protein>
<feature type="transmembrane region" description="Helical" evidence="6">
    <location>
        <begin position="20"/>
        <end position="44"/>
    </location>
</feature>
<dbReference type="InterPro" id="IPR010432">
    <property type="entry name" value="RDD"/>
</dbReference>
<feature type="transmembrane region" description="Helical" evidence="6">
    <location>
        <begin position="65"/>
        <end position="90"/>
    </location>
</feature>
<keyword evidence="2" id="KW-1003">Cell membrane</keyword>
<dbReference type="OrthoDB" id="2088365at2"/>